<dbReference type="STRING" id="439219.SAMN02910293_00378"/>
<accession>A0A1G6AHD0</accession>
<dbReference type="AlphaFoldDB" id="A0A1G6AHD0"/>
<evidence type="ECO:0000313" key="1">
    <source>
        <dbReference type="EMBL" id="SDB07533.1"/>
    </source>
</evidence>
<dbReference type="EMBL" id="FMXP01000004">
    <property type="protein sequence ID" value="SDB07533.1"/>
    <property type="molecule type" value="Genomic_DNA"/>
</dbReference>
<protein>
    <submittedName>
        <fullName evidence="1">Uncharacterized protein</fullName>
    </submittedName>
</protein>
<organism evidence="1 2">
    <name type="scientific">Streptococcus henryi</name>
    <dbReference type="NCBI Taxonomy" id="439219"/>
    <lineage>
        <taxon>Bacteria</taxon>
        <taxon>Bacillati</taxon>
        <taxon>Bacillota</taxon>
        <taxon>Bacilli</taxon>
        <taxon>Lactobacillales</taxon>
        <taxon>Streptococcaceae</taxon>
        <taxon>Streptococcus</taxon>
    </lineage>
</organism>
<sequence length="75" mass="8857">MSKYDTLWKWISKNDSDNFNLTFDQIEKIAGLPIDHSFITYKKELLDYGFKVGKISMKEKSLAFEKIEDKNNFSI</sequence>
<evidence type="ECO:0000313" key="2">
    <source>
        <dbReference type="Proteomes" id="UP000182508"/>
    </source>
</evidence>
<dbReference type="Proteomes" id="UP000182508">
    <property type="component" value="Unassembled WGS sequence"/>
</dbReference>
<reference evidence="1 2" key="1">
    <citation type="submission" date="2016-10" db="EMBL/GenBank/DDBJ databases">
        <authorList>
            <person name="de Groot N.N."/>
        </authorList>
    </citation>
    <scope>NUCLEOTIDE SEQUENCE [LARGE SCALE GENOMIC DNA]</scope>
    <source>
        <strain evidence="1 2">A-4</strain>
    </source>
</reference>
<gene>
    <name evidence="1" type="ORF">SAMN02910293_00378</name>
</gene>
<dbReference type="RefSeq" id="WP_074485116.1">
    <property type="nucleotide sequence ID" value="NZ_FMXP01000004.1"/>
</dbReference>
<proteinExistence type="predicted"/>
<name>A0A1G6AHD0_9STRE</name>
<keyword evidence="2" id="KW-1185">Reference proteome</keyword>